<dbReference type="PANTHER" id="PTHR30352:SF13">
    <property type="entry name" value="GLYCYL-RADICAL ENZYME ACTIVATING ENZYME YJJW-RELATED"/>
    <property type="match status" value="1"/>
</dbReference>
<keyword evidence="8" id="KW-0456">Lyase</keyword>
<dbReference type="InterPro" id="IPR013785">
    <property type="entry name" value="Aldolase_TIM"/>
</dbReference>
<keyword evidence="4" id="KW-0479">Metal-binding</keyword>
<dbReference type="InterPro" id="IPR007197">
    <property type="entry name" value="rSAM"/>
</dbReference>
<feature type="domain" description="Radical SAM core" evidence="7">
    <location>
        <begin position="13"/>
        <end position="232"/>
    </location>
</feature>
<keyword evidence="6" id="KW-0411">Iron-sulfur</keyword>
<evidence type="ECO:0000256" key="3">
    <source>
        <dbReference type="ARBA" id="ARBA00022691"/>
    </source>
</evidence>
<evidence type="ECO:0000313" key="8">
    <source>
        <dbReference type="EMBL" id="TDO94706.1"/>
    </source>
</evidence>
<protein>
    <submittedName>
        <fullName evidence="8">Pyruvate formate lyase activating enzyme</fullName>
    </submittedName>
</protein>
<keyword evidence="3" id="KW-0949">S-adenosyl-L-methionine</keyword>
<dbReference type="PROSITE" id="PS51257">
    <property type="entry name" value="PROKAR_LIPOPROTEIN"/>
    <property type="match status" value="1"/>
</dbReference>
<dbReference type="SUPFAM" id="SSF102114">
    <property type="entry name" value="Radical SAM enzymes"/>
    <property type="match status" value="1"/>
</dbReference>
<evidence type="ECO:0000256" key="2">
    <source>
        <dbReference type="ARBA" id="ARBA00022485"/>
    </source>
</evidence>
<dbReference type="InterPro" id="IPR012840">
    <property type="entry name" value="NrdG2"/>
</dbReference>
<comment type="caution">
    <text evidence="8">The sequence shown here is derived from an EMBL/GenBank/DDBJ whole genome shotgun (WGS) entry which is preliminary data.</text>
</comment>
<dbReference type="PROSITE" id="PS51918">
    <property type="entry name" value="RADICAL_SAM"/>
    <property type="match status" value="1"/>
</dbReference>
<dbReference type="Gene3D" id="3.20.20.70">
    <property type="entry name" value="Aldolase class I"/>
    <property type="match status" value="1"/>
</dbReference>
<dbReference type="GO" id="GO:0016829">
    <property type="term" value="F:lyase activity"/>
    <property type="evidence" value="ECO:0007669"/>
    <property type="project" value="UniProtKB-KW"/>
</dbReference>
<keyword evidence="5" id="KW-0408">Iron</keyword>
<evidence type="ECO:0000313" key="9">
    <source>
        <dbReference type="Proteomes" id="UP000295064"/>
    </source>
</evidence>
<dbReference type="NCBIfam" id="TIGR02495">
    <property type="entry name" value="NrdG2"/>
    <property type="match status" value="1"/>
</dbReference>
<evidence type="ECO:0000259" key="7">
    <source>
        <dbReference type="PROSITE" id="PS51918"/>
    </source>
</evidence>
<dbReference type="CDD" id="cd01335">
    <property type="entry name" value="Radical_SAM"/>
    <property type="match status" value="1"/>
</dbReference>
<dbReference type="GO" id="GO:0046872">
    <property type="term" value="F:metal ion binding"/>
    <property type="evidence" value="ECO:0007669"/>
    <property type="project" value="UniProtKB-KW"/>
</dbReference>
<dbReference type="RefSeq" id="WP_133513800.1">
    <property type="nucleotide sequence ID" value="NZ_SNWX01000002.1"/>
</dbReference>
<dbReference type="PANTHER" id="PTHR30352">
    <property type="entry name" value="PYRUVATE FORMATE-LYASE-ACTIVATING ENZYME"/>
    <property type="match status" value="1"/>
</dbReference>
<accession>A0A4R6M1C1</accession>
<dbReference type="SFLD" id="SFLDG01094">
    <property type="entry name" value="Uncharacterised_Radical_SAM_Su"/>
    <property type="match status" value="1"/>
</dbReference>
<evidence type="ECO:0000256" key="4">
    <source>
        <dbReference type="ARBA" id="ARBA00022723"/>
    </source>
</evidence>
<dbReference type="OrthoDB" id="9782387at2"/>
<dbReference type="InterPro" id="IPR034457">
    <property type="entry name" value="Organic_radical-activating"/>
</dbReference>
<reference evidence="8 9" key="1">
    <citation type="submission" date="2019-03" db="EMBL/GenBank/DDBJ databases">
        <title>Subsurface microbial communities from deep shales in Ohio and West Virginia, USA.</title>
        <authorList>
            <person name="Wrighton K."/>
        </authorList>
    </citation>
    <scope>NUCLEOTIDE SEQUENCE [LARGE SCALE GENOMIC DNA]</scope>
    <source>
        <strain evidence="8 9">MA284_T2</strain>
    </source>
</reference>
<dbReference type="SFLD" id="SFLDS00029">
    <property type="entry name" value="Radical_SAM"/>
    <property type="match status" value="1"/>
</dbReference>
<keyword evidence="8" id="KW-0670">Pyruvate</keyword>
<comment type="cofactor">
    <cofactor evidence="1">
        <name>[4Fe-4S] cluster</name>
        <dbReference type="ChEBI" id="CHEBI:49883"/>
    </cofactor>
</comment>
<dbReference type="EMBL" id="SNWX01000002">
    <property type="protein sequence ID" value="TDO94706.1"/>
    <property type="molecule type" value="Genomic_DNA"/>
</dbReference>
<evidence type="ECO:0000256" key="1">
    <source>
        <dbReference type="ARBA" id="ARBA00001966"/>
    </source>
</evidence>
<dbReference type="GO" id="GO:0051539">
    <property type="term" value="F:4 iron, 4 sulfur cluster binding"/>
    <property type="evidence" value="ECO:0007669"/>
    <property type="project" value="UniProtKB-KW"/>
</dbReference>
<name>A0A4R6M1C1_9FIRM</name>
<dbReference type="Proteomes" id="UP000295064">
    <property type="component" value="Unassembled WGS sequence"/>
</dbReference>
<dbReference type="InterPro" id="IPR058240">
    <property type="entry name" value="rSAM_sf"/>
</dbReference>
<proteinExistence type="predicted"/>
<evidence type="ECO:0000256" key="5">
    <source>
        <dbReference type="ARBA" id="ARBA00023004"/>
    </source>
</evidence>
<dbReference type="Pfam" id="PF04055">
    <property type="entry name" value="Radical_SAM"/>
    <property type="match status" value="1"/>
</dbReference>
<dbReference type="AlphaFoldDB" id="A0A4R6M1C1"/>
<sequence>MRLAGLQKTSVIDFPDQISAVVFTQGCNFHCSYCHNSQLIPLKLPSGKELMPESYFFGFLEQRQNLLDGVTITGGEPLLQSDLKDFLFKIKNDYNLLIKLDTNGSNSSELKKLMEADLIDYLAVDLKFSWSNYKQLAPEALVSEIKSSVELIIDSNLDYEFRTTVVPSLHDKEELEKIAQQIKGAEKYFVQNFRPVNTLDPGLKDQRSFAPSELEKFKLAAEKYLKNVQIRD</sequence>
<gene>
    <name evidence="8" type="ORF">DFR79_10282</name>
</gene>
<organism evidence="8 9">
    <name type="scientific">Halanaerobium saccharolyticum</name>
    <dbReference type="NCBI Taxonomy" id="43595"/>
    <lineage>
        <taxon>Bacteria</taxon>
        <taxon>Bacillati</taxon>
        <taxon>Bacillota</taxon>
        <taxon>Clostridia</taxon>
        <taxon>Halanaerobiales</taxon>
        <taxon>Halanaerobiaceae</taxon>
        <taxon>Halanaerobium</taxon>
    </lineage>
</organism>
<keyword evidence="2" id="KW-0004">4Fe-4S</keyword>
<evidence type="ECO:0000256" key="6">
    <source>
        <dbReference type="ARBA" id="ARBA00023014"/>
    </source>
</evidence>